<reference evidence="2 3" key="1">
    <citation type="submission" date="2021-01" db="EMBL/GenBank/DDBJ databases">
        <title>WGS of actinomycetes isolated from Thailand.</title>
        <authorList>
            <person name="Thawai C."/>
        </authorList>
    </citation>
    <scope>NUCLEOTIDE SEQUENCE [LARGE SCALE GENOMIC DNA]</scope>
    <source>
        <strain evidence="2 3">LPG 2</strain>
    </source>
</reference>
<dbReference type="EMBL" id="JAERRJ010000017">
    <property type="protein sequence ID" value="MBL1079589.1"/>
    <property type="molecule type" value="Genomic_DNA"/>
</dbReference>
<comment type="caution">
    <text evidence="2">The sequence shown here is derived from an EMBL/GenBank/DDBJ whole genome shotgun (WGS) entry which is preliminary data.</text>
</comment>
<evidence type="ECO:0000313" key="3">
    <source>
        <dbReference type="Proteomes" id="UP000602198"/>
    </source>
</evidence>
<keyword evidence="3" id="KW-1185">Reference proteome</keyword>
<evidence type="ECO:0000313" key="2">
    <source>
        <dbReference type="EMBL" id="MBL1079589.1"/>
    </source>
</evidence>
<organism evidence="2 3">
    <name type="scientific">Nocardia acididurans</name>
    <dbReference type="NCBI Taxonomy" id="2802282"/>
    <lineage>
        <taxon>Bacteria</taxon>
        <taxon>Bacillati</taxon>
        <taxon>Actinomycetota</taxon>
        <taxon>Actinomycetes</taxon>
        <taxon>Mycobacteriales</taxon>
        <taxon>Nocardiaceae</taxon>
        <taxon>Nocardia</taxon>
    </lineage>
</organism>
<dbReference type="Proteomes" id="UP000602198">
    <property type="component" value="Unassembled WGS sequence"/>
</dbReference>
<feature type="region of interest" description="Disordered" evidence="1">
    <location>
        <begin position="296"/>
        <end position="318"/>
    </location>
</feature>
<evidence type="ECO:0000256" key="1">
    <source>
        <dbReference type="SAM" id="MobiDB-lite"/>
    </source>
</evidence>
<feature type="compositionally biased region" description="Low complexity" evidence="1">
    <location>
        <begin position="296"/>
        <end position="311"/>
    </location>
</feature>
<dbReference type="RefSeq" id="WP_201956436.1">
    <property type="nucleotide sequence ID" value="NZ_JAERRJ010000017.1"/>
</dbReference>
<protein>
    <submittedName>
        <fullName evidence="2">Uncharacterized protein</fullName>
    </submittedName>
</protein>
<accession>A0ABS1MG83</accession>
<proteinExistence type="predicted"/>
<sequence length="468" mass="50864">MADSNALDLTAPTDTIVFRVWAIRHDHVDTDAEAAGRLAGLVAELAALDPIWTGAWTTRWRRHDSRVCVSIDQPGFEQLFNVARADGDWTADAPRVDFTISTAYGASIGTHPIVTMPVGAQRRVAGEPTSWLSFDIRPKPTLAEAGLITCATSGAIGLALFDAVGRWFEPDAFFYVPLQADKISSAVRELVHPLGLFRMIDKATDSYIRRLRIGWLNQLPPDTHLDIALLPGNAIVTTEPRTGGTVIRLGDSPWLVTDEDYFALRNAVGLPNPDQIVDVRGLDSDERRAVEPPYFTTPVAGSTTVAATTGPNRLDPPSAVSRAEEQERAEGSGLPLNLRFAPEPENAPRFASDIVEATEGITGTRLDYTPASLATVDSIIEMFRSEGVPSEAVAETLFGFGCYIGEVMCRHAGGKWQRPPEQTAPFSGPMVVAIGDQFANPIDKAFKRMDNGEQDSIVFFYQAMTTHG</sequence>
<name>A0ABS1MG83_9NOCA</name>
<gene>
    <name evidence="2" type="ORF">JK358_34815</name>
</gene>